<name>A0A4Q8AIX5_9MICO</name>
<dbReference type="InterPro" id="IPR029045">
    <property type="entry name" value="ClpP/crotonase-like_dom_sf"/>
</dbReference>
<evidence type="ECO:0000313" key="3">
    <source>
        <dbReference type="Proteomes" id="UP000291483"/>
    </source>
</evidence>
<dbReference type="AlphaFoldDB" id="A0A4Q8AIX5"/>
<dbReference type="SUPFAM" id="SSF52096">
    <property type="entry name" value="ClpP/crotonase"/>
    <property type="match status" value="1"/>
</dbReference>
<keyword evidence="2" id="KW-0413">Isomerase</keyword>
<protein>
    <submittedName>
        <fullName evidence="2">2-(1,2-epoxy-1,2-dihydrophenyl)acetyl-CoA isomerase</fullName>
    </submittedName>
</protein>
<dbReference type="InterPro" id="IPR018376">
    <property type="entry name" value="Enoyl-CoA_hyd/isom_CS"/>
</dbReference>
<dbReference type="OrthoDB" id="9777711at2"/>
<organism evidence="2 3">
    <name type="scientific">Microterricola gilva</name>
    <dbReference type="NCBI Taxonomy" id="393267"/>
    <lineage>
        <taxon>Bacteria</taxon>
        <taxon>Bacillati</taxon>
        <taxon>Actinomycetota</taxon>
        <taxon>Actinomycetes</taxon>
        <taxon>Micrococcales</taxon>
        <taxon>Microbacteriaceae</taxon>
        <taxon>Microterricola</taxon>
    </lineage>
</organism>
<dbReference type="InterPro" id="IPR001753">
    <property type="entry name" value="Enoyl-CoA_hydra/iso"/>
</dbReference>
<dbReference type="PANTHER" id="PTHR43459:SF1">
    <property type="entry name" value="EG:BACN32G11.4 PROTEIN"/>
    <property type="match status" value="1"/>
</dbReference>
<dbReference type="CDD" id="cd06558">
    <property type="entry name" value="crotonase-like"/>
    <property type="match status" value="1"/>
</dbReference>
<reference evidence="2 3" key="1">
    <citation type="submission" date="2019-02" db="EMBL/GenBank/DDBJ databases">
        <title>Sequencing the genomes of 1000 actinobacteria strains.</title>
        <authorList>
            <person name="Klenk H.-P."/>
        </authorList>
    </citation>
    <scope>NUCLEOTIDE SEQUENCE [LARGE SCALE GENOMIC DNA]</scope>
    <source>
        <strain evidence="2 3">DSM 18319</strain>
    </source>
</reference>
<accession>A0A4Q8AIX5</accession>
<dbReference type="EMBL" id="SHLC01000001">
    <property type="protein sequence ID" value="RZU63803.1"/>
    <property type="molecule type" value="Genomic_DNA"/>
</dbReference>
<gene>
    <name evidence="2" type="ORF">EV379_0092</name>
</gene>
<dbReference type="PANTHER" id="PTHR43459">
    <property type="entry name" value="ENOYL-COA HYDRATASE"/>
    <property type="match status" value="1"/>
</dbReference>
<dbReference type="RefSeq" id="WP_130504426.1">
    <property type="nucleotide sequence ID" value="NZ_SHLC01000001.1"/>
</dbReference>
<evidence type="ECO:0000256" key="1">
    <source>
        <dbReference type="RuleBase" id="RU003707"/>
    </source>
</evidence>
<sequence>MSDSILFTVSDGLAHVTLNRPERLNAIDADAAYRWREIATEVAERADIRAVLFDARGRAFCAGGDVLAMAALGSAELSAGAAVRELADVIHDGHRLLRGSATPIVAAVHGPVAGGGLGFMLVADVIVAAETASFASKYADIALTPDCGVSTLLPEAVGSRRALELLLTPRTLSAAEALDWGLVTELAAPDAVADRATAIAAHWLQGASAAYGQAKRLVHAGRTRSFQDSLDDEAVSIGAAFDSAEARARVAAFSARTASR</sequence>
<comment type="similarity">
    <text evidence="1">Belongs to the enoyl-CoA hydratase/isomerase family.</text>
</comment>
<proteinExistence type="inferred from homology"/>
<dbReference type="Pfam" id="PF00378">
    <property type="entry name" value="ECH_1"/>
    <property type="match status" value="1"/>
</dbReference>
<keyword evidence="3" id="KW-1185">Reference proteome</keyword>
<dbReference type="GO" id="GO:0016853">
    <property type="term" value="F:isomerase activity"/>
    <property type="evidence" value="ECO:0007669"/>
    <property type="project" value="UniProtKB-KW"/>
</dbReference>
<evidence type="ECO:0000313" key="2">
    <source>
        <dbReference type="EMBL" id="RZU63803.1"/>
    </source>
</evidence>
<dbReference type="Gene3D" id="3.90.226.10">
    <property type="entry name" value="2-enoyl-CoA Hydratase, Chain A, domain 1"/>
    <property type="match status" value="1"/>
</dbReference>
<comment type="caution">
    <text evidence="2">The sequence shown here is derived from an EMBL/GenBank/DDBJ whole genome shotgun (WGS) entry which is preliminary data.</text>
</comment>
<dbReference type="PROSITE" id="PS00166">
    <property type="entry name" value="ENOYL_COA_HYDRATASE"/>
    <property type="match status" value="1"/>
</dbReference>
<dbReference type="Proteomes" id="UP000291483">
    <property type="component" value="Unassembled WGS sequence"/>
</dbReference>